<evidence type="ECO:0000313" key="2">
    <source>
        <dbReference type="EnsemblMetazoa" id="HelroP193012"/>
    </source>
</evidence>
<dbReference type="RefSeq" id="XP_009023587.1">
    <property type="nucleotide sequence ID" value="XM_009025339.1"/>
</dbReference>
<dbReference type="InParanoid" id="T1FUI5"/>
<evidence type="ECO:0000313" key="1">
    <source>
        <dbReference type="EMBL" id="ESN98244.1"/>
    </source>
</evidence>
<dbReference type="Proteomes" id="UP000015101">
    <property type="component" value="Unassembled WGS sequence"/>
</dbReference>
<evidence type="ECO:0000313" key="3">
    <source>
        <dbReference type="Proteomes" id="UP000015101"/>
    </source>
</evidence>
<accession>T1FUI5</accession>
<dbReference type="OrthoDB" id="769138at2759"/>
<proteinExistence type="predicted"/>
<keyword evidence="3" id="KW-1185">Reference proteome</keyword>
<dbReference type="KEGG" id="hro:HELRODRAFT_193012"/>
<reference evidence="3" key="1">
    <citation type="submission" date="2012-12" db="EMBL/GenBank/DDBJ databases">
        <authorList>
            <person name="Hellsten U."/>
            <person name="Grimwood J."/>
            <person name="Chapman J.A."/>
            <person name="Shapiro H."/>
            <person name="Aerts A."/>
            <person name="Otillar R.P."/>
            <person name="Terry A.Y."/>
            <person name="Boore J.L."/>
            <person name="Simakov O."/>
            <person name="Marletaz F."/>
            <person name="Cho S.-J."/>
            <person name="Edsinger-Gonzales E."/>
            <person name="Havlak P."/>
            <person name="Kuo D.-H."/>
            <person name="Larsson T."/>
            <person name="Lv J."/>
            <person name="Arendt D."/>
            <person name="Savage R."/>
            <person name="Osoegawa K."/>
            <person name="de Jong P."/>
            <person name="Lindberg D.R."/>
            <person name="Seaver E.C."/>
            <person name="Weisblat D.A."/>
            <person name="Putnam N.H."/>
            <person name="Grigoriev I.V."/>
            <person name="Rokhsar D.S."/>
        </authorList>
    </citation>
    <scope>NUCLEOTIDE SEQUENCE</scope>
</reference>
<reference evidence="2" key="3">
    <citation type="submission" date="2015-06" db="UniProtKB">
        <authorList>
            <consortium name="EnsemblMetazoa"/>
        </authorList>
    </citation>
    <scope>IDENTIFICATION</scope>
</reference>
<organism evidence="2 3">
    <name type="scientific">Helobdella robusta</name>
    <name type="common">Californian leech</name>
    <dbReference type="NCBI Taxonomy" id="6412"/>
    <lineage>
        <taxon>Eukaryota</taxon>
        <taxon>Metazoa</taxon>
        <taxon>Spiralia</taxon>
        <taxon>Lophotrochozoa</taxon>
        <taxon>Annelida</taxon>
        <taxon>Clitellata</taxon>
        <taxon>Hirudinea</taxon>
        <taxon>Rhynchobdellida</taxon>
        <taxon>Glossiphoniidae</taxon>
        <taxon>Helobdella</taxon>
    </lineage>
</organism>
<name>T1FUI5_HELRO</name>
<dbReference type="InterPro" id="IPR036915">
    <property type="entry name" value="Cyclin-like_sf"/>
</dbReference>
<dbReference type="HOGENOM" id="CLU_940985_0_0_1"/>
<gene>
    <name evidence="2" type="primary">20212481</name>
    <name evidence="1" type="ORF">HELRODRAFT_193012</name>
</gene>
<dbReference type="EMBL" id="AMQM01005941">
    <property type="status" value="NOT_ANNOTATED_CDS"/>
    <property type="molecule type" value="Genomic_DNA"/>
</dbReference>
<dbReference type="EnsemblMetazoa" id="HelroT193012">
    <property type="protein sequence ID" value="HelroP193012"/>
    <property type="gene ID" value="HelroG193012"/>
</dbReference>
<dbReference type="AlphaFoldDB" id="T1FUI5"/>
<protein>
    <submittedName>
        <fullName evidence="1 2">Uncharacterized protein</fullName>
    </submittedName>
</protein>
<sequence>MGLDHLETCKLRLQQQEDVEAYKLPIKSFEDEENDGACNNFDQDYLIAQAEVLFKKGAIYQKIESVMQIIPQNLSPPSSPVAAAVSNEDFSTLSTAATTATTTNIPTTFNNYFTASNNNITTNNNVNYDASNSSINGDNAPDVFLERSLAISSLRFLNIFYSLPSEVFFLSQSLFDSLISKLQVKYYPIVHVSCFFIAVSTCGYLGRSIRLDEVLKFTQCDAAVDQLYSTTGLIVANLQCNNVASYPSSLSILRLFLEIILLDVREDICSEVLADIVSKLEVIACHHLFLKYRVRF</sequence>
<dbReference type="SUPFAM" id="SSF47954">
    <property type="entry name" value="Cyclin-like"/>
    <property type="match status" value="1"/>
</dbReference>
<reference evidence="1 3" key="2">
    <citation type="journal article" date="2013" name="Nature">
        <title>Insights into bilaterian evolution from three spiralian genomes.</title>
        <authorList>
            <person name="Simakov O."/>
            <person name="Marletaz F."/>
            <person name="Cho S.J."/>
            <person name="Edsinger-Gonzales E."/>
            <person name="Havlak P."/>
            <person name="Hellsten U."/>
            <person name="Kuo D.H."/>
            <person name="Larsson T."/>
            <person name="Lv J."/>
            <person name="Arendt D."/>
            <person name="Savage R."/>
            <person name="Osoegawa K."/>
            <person name="de Jong P."/>
            <person name="Grimwood J."/>
            <person name="Chapman J.A."/>
            <person name="Shapiro H."/>
            <person name="Aerts A."/>
            <person name="Otillar R.P."/>
            <person name="Terry A.Y."/>
            <person name="Boore J.L."/>
            <person name="Grigoriev I.V."/>
            <person name="Lindberg D.R."/>
            <person name="Seaver E.C."/>
            <person name="Weisblat D.A."/>
            <person name="Putnam N.H."/>
            <person name="Rokhsar D.S."/>
        </authorList>
    </citation>
    <scope>NUCLEOTIDE SEQUENCE</scope>
</reference>
<dbReference type="EMBL" id="KB097182">
    <property type="protein sequence ID" value="ESN98244.1"/>
    <property type="molecule type" value="Genomic_DNA"/>
</dbReference>
<dbReference type="CTD" id="20212481"/>
<dbReference type="GeneID" id="20212481"/>